<name>A0AA88ZLJ0_CLONO</name>
<comment type="caution">
    <text evidence="1">The sequence shown here is derived from an EMBL/GenBank/DDBJ whole genome shotgun (WGS) entry which is preliminary data.</text>
</comment>
<protein>
    <recommendedName>
        <fullName evidence="3">G domain-containing protein</fullName>
    </recommendedName>
</protein>
<accession>A0AA88ZLJ0</accession>
<dbReference type="Proteomes" id="UP000030016">
    <property type="component" value="Unassembled WGS sequence"/>
</dbReference>
<dbReference type="InterPro" id="IPR027417">
    <property type="entry name" value="P-loop_NTPase"/>
</dbReference>
<evidence type="ECO:0000313" key="1">
    <source>
        <dbReference type="EMBL" id="KGN00181.1"/>
    </source>
</evidence>
<evidence type="ECO:0000313" key="2">
    <source>
        <dbReference type="Proteomes" id="UP000030016"/>
    </source>
</evidence>
<dbReference type="RefSeq" id="WP_039250860.1">
    <property type="nucleotide sequence ID" value="NZ_JDRX01000037.1"/>
</dbReference>
<reference evidence="1 2" key="1">
    <citation type="submission" date="2014-01" db="EMBL/GenBank/DDBJ databases">
        <title>Plasmidome dynamics in the species complex Clostridium novyi sensu lato converts strains of independent lineages into distinctly different pathogens.</title>
        <authorList>
            <person name="Skarin H."/>
            <person name="Segerman B."/>
        </authorList>
    </citation>
    <scope>NUCLEOTIDE SEQUENCE [LARGE SCALE GENOMIC DNA]</scope>
    <source>
        <strain evidence="1 2">4570</strain>
    </source>
</reference>
<sequence length="586" mass="66857">MGMIECINNFVDTMINEKSQFDNMQNKVLKIENDVSNVLDLLESNEKDIINTLKSRIAQNKDEIMNTIFMQTSQSLFNTMNHANSKIKEAVKGMTFIHDFERHFTVSVFGKVKAGKSYIGNFVMGKSLRKEGIASSYDKLGDLTVNVYDRGKMYEQKKLSTLDEEKECNGEEFYVNKSEATSTIQWVNIGGMCWFDTPGIGSVTIENEVLAKEYVKNSDLVIFACNSDAAGTRQEFFEIKQLYEMQKPILLLLTQSDIYDFDVDDDGNEISILIPKSEKDRNDQEQYMLDTLREQGMEDVLKYADILTISALLATEALKNNDEIMFEQSNIGKLLDKLTDITKNDAAEIKRNTPKGRINEMINSIIGDLTSMNEQIVSTCSAIEDSKRGLMERKDWMVEQIRASVNIKVMEIISRAKSEVEHNSTVVSEDKLSEKINLAIKEIVQRVCAEEAISSAEKIPDLNVKLTGIGDMKMRQENIPYEYVTVHQVTRPPKGILENLGKIFFDKTYYTSENYTETRYSTFDIGVNDNEIANNIVLQLNDVFSSTVDSYIEYLTKGYYEPVEILERKTIAEIVNAVKKLKEMRM</sequence>
<dbReference type="AlphaFoldDB" id="A0AA88ZLJ0"/>
<gene>
    <name evidence="1" type="ORF">Z969_10045</name>
</gene>
<organism evidence="1 2">
    <name type="scientific">Clostridium novyi A str. 4570</name>
    <dbReference type="NCBI Taxonomy" id="1444290"/>
    <lineage>
        <taxon>Bacteria</taxon>
        <taxon>Bacillati</taxon>
        <taxon>Bacillota</taxon>
        <taxon>Clostridia</taxon>
        <taxon>Eubacteriales</taxon>
        <taxon>Clostridiaceae</taxon>
        <taxon>Clostridium</taxon>
    </lineage>
</organism>
<dbReference type="SUPFAM" id="SSF52540">
    <property type="entry name" value="P-loop containing nucleoside triphosphate hydrolases"/>
    <property type="match status" value="1"/>
</dbReference>
<evidence type="ECO:0008006" key="3">
    <source>
        <dbReference type="Google" id="ProtNLM"/>
    </source>
</evidence>
<proteinExistence type="predicted"/>
<dbReference type="Gene3D" id="3.40.50.300">
    <property type="entry name" value="P-loop containing nucleotide triphosphate hydrolases"/>
    <property type="match status" value="1"/>
</dbReference>
<dbReference type="EMBL" id="JDRX01000037">
    <property type="protein sequence ID" value="KGN00181.1"/>
    <property type="molecule type" value="Genomic_DNA"/>
</dbReference>